<feature type="region of interest" description="Disordered" evidence="1">
    <location>
        <begin position="49"/>
        <end position="90"/>
    </location>
</feature>
<sequence>LVLWSVHSMELEDYNNHDDNMVQMHPYQAARLLPLKYPLVVTQTEMLNENIDSNNDDDDQNVMKKQRRGSPRSKANLAGLWGVPSVQRWD</sequence>
<comment type="caution">
    <text evidence="2">The sequence shown here is derived from an EMBL/GenBank/DDBJ whole genome shotgun (WGS) entry which is preliminary data.</text>
</comment>
<gene>
    <name evidence="2" type="ORF">TMI583_LOCUS50041</name>
</gene>
<evidence type="ECO:0000313" key="3">
    <source>
        <dbReference type="Proteomes" id="UP000682733"/>
    </source>
</evidence>
<reference evidence="2" key="1">
    <citation type="submission" date="2021-02" db="EMBL/GenBank/DDBJ databases">
        <authorList>
            <person name="Nowell W R."/>
        </authorList>
    </citation>
    <scope>NUCLEOTIDE SEQUENCE</scope>
</reference>
<feature type="non-terminal residue" evidence="2">
    <location>
        <position position="1"/>
    </location>
</feature>
<protein>
    <submittedName>
        <fullName evidence="2">Uncharacterized protein</fullName>
    </submittedName>
</protein>
<dbReference type="Proteomes" id="UP000682733">
    <property type="component" value="Unassembled WGS sequence"/>
</dbReference>
<evidence type="ECO:0000313" key="2">
    <source>
        <dbReference type="EMBL" id="CAF4565943.1"/>
    </source>
</evidence>
<organism evidence="2 3">
    <name type="scientific">Didymodactylos carnosus</name>
    <dbReference type="NCBI Taxonomy" id="1234261"/>
    <lineage>
        <taxon>Eukaryota</taxon>
        <taxon>Metazoa</taxon>
        <taxon>Spiralia</taxon>
        <taxon>Gnathifera</taxon>
        <taxon>Rotifera</taxon>
        <taxon>Eurotatoria</taxon>
        <taxon>Bdelloidea</taxon>
        <taxon>Philodinida</taxon>
        <taxon>Philodinidae</taxon>
        <taxon>Didymodactylos</taxon>
    </lineage>
</organism>
<dbReference type="EMBL" id="CAJOBA010115418">
    <property type="protein sequence ID" value="CAF4565943.1"/>
    <property type="molecule type" value="Genomic_DNA"/>
</dbReference>
<proteinExistence type="predicted"/>
<accession>A0A8S2YJ31</accession>
<name>A0A8S2YJ31_9BILA</name>
<dbReference type="AlphaFoldDB" id="A0A8S2YJ31"/>
<evidence type="ECO:0000256" key="1">
    <source>
        <dbReference type="SAM" id="MobiDB-lite"/>
    </source>
</evidence>